<keyword evidence="4" id="KW-0378">Hydrolase</keyword>
<protein>
    <submittedName>
        <fullName evidence="10">Peptidase M48</fullName>
    </submittedName>
</protein>
<keyword evidence="8" id="KW-0732">Signal</keyword>
<dbReference type="InterPro" id="IPR019734">
    <property type="entry name" value="TPR_rpt"/>
</dbReference>
<dbReference type="PANTHER" id="PTHR22726:SF1">
    <property type="entry name" value="METALLOENDOPEPTIDASE OMA1, MITOCHONDRIAL"/>
    <property type="match status" value="1"/>
</dbReference>
<dbReference type="GO" id="GO:0051603">
    <property type="term" value="P:proteolysis involved in protein catabolic process"/>
    <property type="evidence" value="ECO:0007669"/>
    <property type="project" value="TreeGrafter"/>
</dbReference>
<feature type="repeat" description="TPR" evidence="7">
    <location>
        <begin position="304"/>
        <end position="337"/>
    </location>
</feature>
<evidence type="ECO:0000256" key="6">
    <source>
        <dbReference type="ARBA" id="ARBA00023049"/>
    </source>
</evidence>
<gene>
    <name evidence="10" type="ORF">BFP76_06385</name>
</gene>
<dbReference type="GO" id="GO:0016020">
    <property type="term" value="C:membrane"/>
    <property type="evidence" value="ECO:0007669"/>
    <property type="project" value="TreeGrafter"/>
</dbReference>
<dbReference type="RefSeq" id="WP_099594081.1">
    <property type="nucleotide sequence ID" value="NZ_MDGM01000012.1"/>
</dbReference>
<sequence length="445" mass="47855">MLGSKIYKSVLTAAFVLSSTISLSAQGLIRDAEIERTLKLAAKPILAKAGVSQSNANILVVNDRSLNAFVAGGRHIFVHHGLILKLKSVEQLQSVLAHEIGHITGGHIAQRAGAAASSKSAAGVGFLLAIAAAAAGSGEAAVALSAGTQSVATRNFLTHTRAQESSADQSGARYMAAAGIDPKAAIEVLEIFDGQDLMSAKHRDPYTLSHPMSRERIANLRAFAGAYKPRASTQPPNMDYWYARMVAKFNGFTNNPASVLRRVKKSDKGEIATLTRAIAYHRKPDRKRALNEINRLVNMRPKDAYYHELRGQILLENRDVNGAIKSYRTATQLAPNESLILAGLGRALNASNTNNSEALKVLQRAYSKDARDGRMLRELAVAYARAGQNGNASVVTAERYALASNFQQASVHAKRAQGLLPQGTSGWLKAQEILSLAKQATSRKR</sequence>
<evidence type="ECO:0000256" key="3">
    <source>
        <dbReference type="ARBA" id="ARBA00022723"/>
    </source>
</evidence>
<evidence type="ECO:0000256" key="5">
    <source>
        <dbReference type="ARBA" id="ARBA00022833"/>
    </source>
</evidence>
<dbReference type="GO" id="GO:0046872">
    <property type="term" value="F:metal ion binding"/>
    <property type="evidence" value="ECO:0007669"/>
    <property type="project" value="UniProtKB-KW"/>
</dbReference>
<evidence type="ECO:0000256" key="1">
    <source>
        <dbReference type="ARBA" id="ARBA00001947"/>
    </source>
</evidence>
<dbReference type="InterPro" id="IPR051156">
    <property type="entry name" value="Mito/Outer_Membr_Metalloprot"/>
</dbReference>
<feature type="signal peptide" evidence="8">
    <location>
        <begin position="1"/>
        <end position="24"/>
    </location>
</feature>
<dbReference type="PANTHER" id="PTHR22726">
    <property type="entry name" value="METALLOENDOPEPTIDASE OMA1"/>
    <property type="match status" value="1"/>
</dbReference>
<keyword evidence="2" id="KW-0645">Protease</keyword>
<evidence type="ECO:0000313" key="10">
    <source>
        <dbReference type="EMBL" id="PIB25141.1"/>
    </source>
</evidence>
<accession>A0A2G5K6I0</accession>
<proteinExistence type="predicted"/>
<keyword evidence="5" id="KW-0862">Zinc</keyword>
<dbReference type="Gene3D" id="3.30.2010.10">
    <property type="entry name" value="Metalloproteases ('zincins'), catalytic domain"/>
    <property type="match status" value="1"/>
</dbReference>
<dbReference type="OrthoDB" id="9814887at2"/>
<organism evidence="10 11">
    <name type="scientific">Paramylibacter kogurei</name>
    <dbReference type="NCBI Taxonomy" id="1889778"/>
    <lineage>
        <taxon>Bacteria</taxon>
        <taxon>Pseudomonadati</taxon>
        <taxon>Pseudomonadota</taxon>
        <taxon>Alphaproteobacteria</taxon>
        <taxon>Rhodobacterales</taxon>
        <taxon>Paracoccaceae</taxon>
        <taxon>Paramylibacter</taxon>
    </lineage>
</organism>
<dbReference type="Proteomes" id="UP000231516">
    <property type="component" value="Unassembled WGS sequence"/>
</dbReference>
<dbReference type="AlphaFoldDB" id="A0A2G5K6I0"/>
<keyword evidence="6" id="KW-0482">Metalloprotease</keyword>
<dbReference type="Gene3D" id="1.25.40.10">
    <property type="entry name" value="Tetratricopeptide repeat domain"/>
    <property type="match status" value="1"/>
</dbReference>
<dbReference type="GO" id="GO:0004222">
    <property type="term" value="F:metalloendopeptidase activity"/>
    <property type="evidence" value="ECO:0007669"/>
    <property type="project" value="InterPro"/>
</dbReference>
<evidence type="ECO:0000256" key="2">
    <source>
        <dbReference type="ARBA" id="ARBA00022670"/>
    </source>
</evidence>
<evidence type="ECO:0000259" key="9">
    <source>
        <dbReference type="Pfam" id="PF01435"/>
    </source>
</evidence>
<dbReference type="EMBL" id="MDGM01000012">
    <property type="protein sequence ID" value="PIB25141.1"/>
    <property type="molecule type" value="Genomic_DNA"/>
</dbReference>
<keyword evidence="7" id="KW-0802">TPR repeat</keyword>
<reference evidence="10 11" key="1">
    <citation type="submission" date="2016-08" db="EMBL/GenBank/DDBJ databases">
        <title>Draft genome of Amylibacter sp. strain 4G11.</title>
        <authorList>
            <person name="Wong S.-K."/>
            <person name="Hamasaki K."/>
            <person name="Yoshizawa S."/>
        </authorList>
    </citation>
    <scope>NUCLEOTIDE SEQUENCE [LARGE SCALE GENOMIC DNA]</scope>
    <source>
        <strain evidence="10 11">4G11</strain>
    </source>
</reference>
<dbReference type="CDD" id="cd07324">
    <property type="entry name" value="M48C_Oma1-like"/>
    <property type="match status" value="1"/>
</dbReference>
<name>A0A2G5K6I0_9RHOB</name>
<dbReference type="InterPro" id="IPR001915">
    <property type="entry name" value="Peptidase_M48"/>
</dbReference>
<feature type="chain" id="PRO_5013592843" evidence="8">
    <location>
        <begin position="25"/>
        <end position="445"/>
    </location>
</feature>
<comment type="cofactor">
    <cofactor evidence="1">
        <name>Zn(2+)</name>
        <dbReference type="ChEBI" id="CHEBI:29105"/>
    </cofactor>
</comment>
<dbReference type="InterPro" id="IPR011990">
    <property type="entry name" value="TPR-like_helical_dom_sf"/>
</dbReference>
<dbReference type="SUPFAM" id="SSF48452">
    <property type="entry name" value="TPR-like"/>
    <property type="match status" value="1"/>
</dbReference>
<feature type="domain" description="Peptidase M48" evidence="9">
    <location>
        <begin position="32"/>
        <end position="222"/>
    </location>
</feature>
<dbReference type="PROSITE" id="PS50005">
    <property type="entry name" value="TPR"/>
    <property type="match status" value="1"/>
</dbReference>
<evidence type="ECO:0000256" key="7">
    <source>
        <dbReference type="PROSITE-ProRule" id="PRU00339"/>
    </source>
</evidence>
<comment type="caution">
    <text evidence="10">The sequence shown here is derived from an EMBL/GenBank/DDBJ whole genome shotgun (WGS) entry which is preliminary data.</text>
</comment>
<evidence type="ECO:0000313" key="11">
    <source>
        <dbReference type="Proteomes" id="UP000231516"/>
    </source>
</evidence>
<evidence type="ECO:0000256" key="8">
    <source>
        <dbReference type="SAM" id="SignalP"/>
    </source>
</evidence>
<keyword evidence="3" id="KW-0479">Metal-binding</keyword>
<evidence type="ECO:0000256" key="4">
    <source>
        <dbReference type="ARBA" id="ARBA00022801"/>
    </source>
</evidence>
<dbReference type="Pfam" id="PF01435">
    <property type="entry name" value="Peptidase_M48"/>
    <property type="match status" value="1"/>
</dbReference>
<keyword evidence="11" id="KW-1185">Reference proteome</keyword>